<evidence type="ECO:0008006" key="3">
    <source>
        <dbReference type="Google" id="ProtNLM"/>
    </source>
</evidence>
<proteinExistence type="predicted"/>
<evidence type="ECO:0000313" key="1">
    <source>
        <dbReference type="EMBL" id="AVH25881.1"/>
    </source>
</evidence>
<organism evidence="1 2">
    <name type="scientific">Vibrio diabolicus</name>
    <dbReference type="NCBI Taxonomy" id="50719"/>
    <lineage>
        <taxon>Bacteria</taxon>
        <taxon>Pseudomonadati</taxon>
        <taxon>Pseudomonadota</taxon>
        <taxon>Gammaproteobacteria</taxon>
        <taxon>Vibrionales</taxon>
        <taxon>Vibrionaceae</taxon>
        <taxon>Vibrio</taxon>
        <taxon>Vibrio diabolicus subgroup</taxon>
    </lineage>
</organism>
<dbReference type="EMBL" id="CP014134">
    <property type="protein sequence ID" value="AVH25881.1"/>
    <property type="molecule type" value="Genomic_DNA"/>
</dbReference>
<dbReference type="RefSeq" id="WP_104973998.1">
    <property type="nucleotide sequence ID" value="NZ_CP014134.1"/>
</dbReference>
<protein>
    <recommendedName>
        <fullName evidence="3">RiboL-PSP-HEPN domain-containing protein</fullName>
    </recommendedName>
</protein>
<evidence type="ECO:0000313" key="2">
    <source>
        <dbReference type="Proteomes" id="UP000237665"/>
    </source>
</evidence>
<dbReference type="Proteomes" id="UP000237665">
    <property type="component" value="Chromosome 1"/>
</dbReference>
<sequence>MSNINQYATWELFLGEISRNISPSKEEIVESLSFLQERQLCSKERFDAIVAVRYMASYEQAINEYLHPPMDFKQANIKAELIHFGSVFEGLLEVLLVNLYKNRKITLDKYNAWFSSSTANELVIDGERLAKKSKQGRVLAMSFKAVIDSLKAWNKNENNEDSDMADQLRMIDMLRQERNSVHVNQMVETSIQHEEYRLVEVREKWLKFVSIVNKQI</sequence>
<keyword evidence="2" id="KW-1185">Reference proteome</keyword>
<gene>
    <name evidence="1" type="ORF">AL468_00975</name>
</gene>
<reference evidence="2" key="1">
    <citation type="submission" date="2017-12" db="EMBL/GenBank/DDBJ databases">
        <title>FDA dAtabase for Regulatory Grade micrObial Sequences (FDA-ARGOS): Supporting development and validation of Infectious Disease Dx tests.</title>
        <authorList>
            <person name="Hoffmann M."/>
            <person name="Allard M."/>
            <person name="Evans P."/>
            <person name="Brown E."/>
            <person name="Tallon L.J."/>
            <person name="Sadzewicz L."/>
            <person name="Sengamalay N."/>
            <person name="Ott S."/>
            <person name="Godinez A."/>
            <person name="Nagaraj S."/>
            <person name="Vavikolanu K."/>
            <person name="Aluvathingal J."/>
            <person name="Nadendla S."/>
            <person name="Hobson J."/>
            <person name="Sichtig H."/>
        </authorList>
    </citation>
    <scope>NUCLEOTIDE SEQUENCE [LARGE SCALE GENOMIC DNA]</scope>
    <source>
        <strain evidence="2">LMG 3418</strain>
    </source>
</reference>
<name>A0ABN5HHR2_9VIBR</name>
<accession>A0ABN5HHR2</accession>